<feature type="transmembrane region" description="Helical" evidence="1">
    <location>
        <begin position="43"/>
        <end position="65"/>
    </location>
</feature>
<feature type="transmembrane region" description="Helical" evidence="1">
    <location>
        <begin position="86"/>
        <end position="104"/>
    </location>
</feature>
<keyword evidence="1" id="KW-0472">Membrane</keyword>
<reference evidence="2 3" key="1">
    <citation type="submission" date="2018-01" db="EMBL/GenBank/DDBJ databases">
        <title>Cryobacterium sp. nov., from glaciers in China.</title>
        <authorList>
            <person name="Liu Q."/>
            <person name="Xin Y.-H."/>
        </authorList>
    </citation>
    <scope>NUCLEOTIDE SEQUENCE [LARGE SCALE GENOMIC DNA]</scope>
    <source>
        <strain evidence="2 3">TMN-42</strain>
    </source>
</reference>
<comment type="caution">
    <text evidence="2">The sequence shown here is derived from an EMBL/GenBank/DDBJ whole genome shotgun (WGS) entry which is preliminary data.</text>
</comment>
<feature type="transmembrane region" description="Helical" evidence="1">
    <location>
        <begin position="9"/>
        <end position="31"/>
    </location>
</feature>
<accession>A0A2S3ZD59</accession>
<evidence type="ECO:0000313" key="2">
    <source>
        <dbReference type="EMBL" id="POH64298.1"/>
    </source>
</evidence>
<evidence type="ECO:0008006" key="4">
    <source>
        <dbReference type="Google" id="ProtNLM"/>
    </source>
</evidence>
<organism evidence="2 3">
    <name type="scientific">Cryobacterium zongtaii</name>
    <dbReference type="NCBI Taxonomy" id="1259217"/>
    <lineage>
        <taxon>Bacteria</taxon>
        <taxon>Bacillati</taxon>
        <taxon>Actinomycetota</taxon>
        <taxon>Actinomycetes</taxon>
        <taxon>Micrococcales</taxon>
        <taxon>Microbacteriaceae</taxon>
        <taxon>Cryobacterium</taxon>
    </lineage>
</organism>
<protein>
    <recommendedName>
        <fullName evidence="4">DUF2178 domain-containing protein</fullName>
    </recommendedName>
</protein>
<dbReference type="AlphaFoldDB" id="A0A2S3ZD59"/>
<name>A0A2S3ZD59_9MICO</name>
<gene>
    <name evidence="2" type="ORF">C3B61_12595</name>
</gene>
<dbReference type="Proteomes" id="UP000237340">
    <property type="component" value="Unassembled WGS sequence"/>
</dbReference>
<evidence type="ECO:0000256" key="1">
    <source>
        <dbReference type="SAM" id="Phobius"/>
    </source>
</evidence>
<evidence type="ECO:0000313" key="3">
    <source>
        <dbReference type="Proteomes" id="UP000237340"/>
    </source>
</evidence>
<keyword evidence="1" id="KW-0812">Transmembrane</keyword>
<keyword evidence="3" id="KW-1185">Reference proteome</keyword>
<dbReference type="EMBL" id="PPXD01000020">
    <property type="protein sequence ID" value="POH64298.1"/>
    <property type="molecule type" value="Genomic_DNA"/>
</dbReference>
<keyword evidence="1" id="KW-1133">Transmembrane helix</keyword>
<feature type="transmembrane region" description="Helical" evidence="1">
    <location>
        <begin position="110"/>
        <end position="134"/>
    </location>
</feature>
<dbReference type="RefSeq" id="WP_103461021.1">
    <property type="nucleotide sequence ID" value="NZ_PPXD01000020.1"/>
</dbReference>
<sequence>MAREEQRAWIMVVVAIVAYGIYLVLVLGGAGGAPLEQAAYIPAMLWTIVGSIVAGILLNIIAAILSPHEAGRKDQRDKEINRLGEHIGQSFVILGALLALVFAITGLDAFWIANVIYLAFVLSSILASIAKIIAYRRGFQSW</sequence>
<proteinExistence type="predicted"/>